<organism evidence="2 3">
    <name type="scientific">Zoogloea dura</name>
    <dbReference type="NCBI Taxonomy" id="2728840"/>
    <lineage>
        <taxon>Bacteria</taxon>
        <taxon>Pseudomonadati</taxon>
        <taxon>Pseudomonadota</taxon>
        <taxon>Betaproteobacteria</taxon>
        <taxon>Rhodocyclales</taxon>
        <taxon>Zoogloeaceae</taxon>
        <taxon>Zoogloea</taxon>
    </lineage>
</organism>
<evidence type="ECO:0000313" key="3">
    <source>
        <dbReference type="Proteomes" id="UP000580043"/>
    </source>
</evidence>
<dbReference type="PANTHER" id="PTHR22916:SF3">
    <property type="entry name" value="UDP-GLCNAC:BETAGAL BETA-1,3-N-ACETYLGLUCOSAMINYLTRANSFERASE-LIKE PROTEIN 1"/>
    <property type="match status" value="1"/>
</dbReference>
<proteinExistence type="predicted"/>
<dbReference type="PANTHER" id="PTHR22916">
    <property type="entry name" value="GLYCOSYLTRANSFERASE"/>
    <property type="match status" value="1"/>
</dbReference>
<dbReference type="InterPro" id="IPR029044">
    <property type="entry name" value="Nucleotide-diphossugar_trans"/>
</dbReference>
<accession>A0A848FYK0</accession>
<evidence type="ECO:0000313" key="2">
    <source>
        <dbReference type="EMBL" id="NML24988.1"/>
    </source>
</evidence>
<dbReference type="GO" id="GO:0016758">
    <property type="term" value="F:hexosyltransferase activity"/>
    <property type="evidence" value="ECO:0007669"/>
    <property type="project" value="UniProtKB-ARBA"/>
</dbReference>
<dbReference type="CDD" id="cd00761">
    <property type="entry name" value="Glyco_tranf_GTA_type"/>
    <property type="match status" value="1"/>
</dbReference>
<comment type="caution">
    <text evidence="2">The sequence shown here is derived from an EMBL/GenBank/DDBJ whole genome shotgun (WGS) entry which is preliminary data.</text>
</comment>
<dbReference type="Gene3D" id="3.90.550.10">
    <property type="entry name" value="Spore Coat Polysaccharide Biosynthesis Protein SpsA, Chain A"/>
    <property type="match status" value="1"/>
</dbReference>
<dbReference type="Pfam" id="PF00535">
    <property type="entry name" value="Glycos_transf_2"/>
    <property type="match status" value="1"/>
</dbReference>
<sequence length="338" mass="37877">MRPTVDIAITTYNQAGLVARTIESAMAQSYGDLAISIYDDCSSDETEAVCRAYAAEDTRITYHRGEQNLGILGNFEKAIANSRNPYLTILHGDDILYPDFIRETVELGLEKHPQATFAYTLHERLVDDRPTGDMFQFVPALDTGEHDVLKYLCLTNWIITSFAVMRRESLARIGELARYRSKGTHGFIDHYLFSSLAAIGTAYVVNQRLGGYRIHEATSTAGLAGSLRYKECAIHSYDVIYQDVGIFEDKYRYIAKANQIGRLLTSRGIVATLGDMMGSLEIHDLMATFSLDLSITLIEALERMVFDAREEPACNFRLESPSNIFALSEYVLKSTKKA</sequence>
<keyword evidence="3" id="KW-1185">Reference proteome</keyword>
<dbReference type="EMBL" id="JABBGA010000002">
    <property type="protein sequence ID" value="NML24988.1"/>
    <property type="molecule type" value="Genomic_DNA"/>
</dbReference>
<name>A0A848FYK0_9RHOO</name>
<protein>
    <submittedName>
        <fullName evidence="2">Glycosyltransferase family 2 protein</fullName>
    </submittedName>
</protein>
<feature type="domain" description="Glycosyltransferase 2-like" evidence="1">
    <location>
        <begin position="7"/>
        <end position="172"/>
    </location>
</feature>
<dbReference type="InterPro" id="IPR001173">
    <property type="entry name" value="Glyco_trans_2-like"/>
</dbReference>
<gene>
    <name evidence="2" type="ORF">HHL15_04505</name>
</gene>
<dbReference type="Proteomes" id="UP000580043">
    <property type="component" value="Unassembled WGS sequence"/>
</dbReference>
<dbReference type="SUPFAM" id="SSF53448">
    <property type="entry name" value="Nucleotide-diphospho-sugar transferases"/>
    <property type="match status" value="1"/>
</dbReference>
<keyword evidence="2" id="KW-0808">Transferase</keyword>
<evidence type="ECO:0000259" key="1">
    <source>
        <dbReference type="Pfam" id="PF00535"/>
    </source>
</evidence>
<reference evidence="2 3" key="1">
    <citation type="submission" date="2020-04" db="EMBL/GenBank/DDBJ databases">
        <title>Zoogloea sp. G-4-1-14 isolated from soil.</title>
        <authorList>
            <person name="Dahal R.H."/>
        </authorList>
    </citation>
    <scope>NUCLEOTIDE SEQUENCE [LARGE SCALE GENOMIC DNA]</scope>
    <source>
        <strain evidence="2 3">G-4-1-14</strain>
    </source>
</reference>
<dbReference type="AlphaFoldDB" id="A0A848FYK0"/>
<dbReference type="RefSeq" id="WP_169144623.1">
    <property type="nucleotide sequence ID" value="NZ_JABBGA010000002.1"/>
</dbReference>